<reference evidence="2 3" key="1">
    <citation type="journal article" date="2010" name="Int. J. Syst. Evol. Microbiol.">
        <title>Bacillus horneckiae sp. nov., isolated from a spacecraft-assembly clean room.</title>
        <authorList>
            <person name="Vaishampayan P."/>
            <person name="Probst A."/>
            <person name="Krishnamurthi S."/>
            <person name="Ghosh S."/>
            <person name="Osman S."/>
            <person name="McDowall A."/>
            <person name="Ruckmani A."/>
            <person name="Mayilraj S."/>
            <person name="Venkateswaran K."/>
        </authorList>
    </citation>
    <scope>NUCLEOTIDE SEQUENCE [LARGE SCALE GENOMIC DNA]</scope>
    <source>
        <strain evidence="3">1PO1SC</strain>
    </source>
</reference>
<proteinExistence type="predicted"/>
<comment type="caution">
    <text evidence="2">The sequence shown here is derived from an EMBL/GenBank/DDBJ whole genome shotgun (WGS) entry which is preliminary data.</text>
</comment>
<feature type="domain" description="Homeodomain phBC6A51-type" evidence="1">
    <location>
        <begin position="8"/>
        <end position="117"/>
    </location>
</feature>
<evidence type="ECO:0000259" key="1">
    <source>
        <dbReference type="Pfam" id="PF13022"/>
    </source>
</evidence>
<keyword evidence="3" id="KW-1185">Reference proteome</keyword>
<evidence type="ECO:0000313" key="2">
    <source>
        <dbReference type="EMBL" id="PKG27832.1"/>
    </source>
</evidence>
<name>A0A2N0ZEA0_9BACI</name>
<organism evidence="2 3">
    <name type="scientific">Cytobacillus horneckiae</name>
    <dbReference type="NCBI Taxonomy" id="549687"/>
    <lineage>
        <taxon>Bacteria</taxon>
        <taxon>Bacillati</taxon>
        <taxon>Bacillota</taxon>
        <taxon>Bacilli</taxon>
        <taxon>Bacillales</taxon>
        <taxon>Bacillaceae</taxon>
        <taxon>Cytobacillus</taxon>
    </lineage>
</organism>
<dbReference type="Pfam" id="PF13022">
    <property type="entry name" value="HTH_Tnp_1_2"/>
    <property type="match status" value="1"/>
</dbReference>
<sequence length="144" mass="16421">MITLGEIKSQLTPEQMKAAQALVDNEFAGKSKRSYEEIAEGLGVTVRTLYTWRQDRYFTLYQTYLADHALDNFMPTAVAKLKESIEGRSSNGIPSMKALELYFKLSGRLVDKKEIVKSEEPTSRVRVTREDISRELAELDKLLN</sequence>
<dbReference type="InterPro" id="IPR024978">
    <property type="entry name" value="Homeodomain_phBC6A51-type"/>
</dbReference>
<evidence type="ECO:0000313" key="3">
    <source>
        <dbReference type="Proteomes" id="UP000233343"/>
    </source>
</evidence>
<dbReference type="EMBL" id="PISD01000036">
    <property type="protein sequence ID" value="PKG27832.1"/>
    <property type="molecule type" value="Genomic_DNA"/>
</dbReference>
<dbReference type="AlphaFoldDB" id="A0A2N0ZEA0"/>
<dbReference type="RefSeq" id="WP_066190616.1">
    <property type="nucleotide sequence ID" value="NZ_JARMMB010000032.1"/>
</dbReference>
<dbReference type="InterPro" id="IPR009057">
    <property type="entry name" value="Homeodomain-like_sf"/>
</dbReference>
<dbReference type="Gene3D" id="1.10.10.60">
    <property type="entry name" value="Homeodomain-like"/>
    <property type="match status" value="1"/>
</dbReference>
<dbReference type="SUPFAM" id="SSF46689">
    <property type="entry name" value="Homeodomain-like"/>
    <property type="match status" value="1"/>
</dbReference>
<accession>A0A2N0ZEA0</accession>
<gene>
    <name evidence="2" type="ORF">CWS20_17230</name>
</gene>
<protein>
    <recommendedName>
        <fullName evidence="1">Homeodomain phBC6A51-type domain-containing protein</fullName>
    </recommendedName>
</protein>
<dbReference type="Proteomes" id="UP000233343">
    <property type="component" value="Unassembled WGS sequence"/>
</dbReference>